<sequence>MRNFKQGKIVATSNGNSQQPISNLEYDFLTVLHNKAEAVRAYETYIQDAQEANSQPCVELFQQLRESEIEQAQQIRHHLQEVMQHGKM</sequence>
<dbReference type="RefSeq" id="WP_214438427.1">
    <property type="nucleotide sequence ID" value="NZ_JAECZB010000010.1"/>
</dbReference>
<organism evidence="1 2">
    <name type="scientific">Atlanticothrix silvestris CENA357</name>
    <dbReference type="NCBI Taxonomy" id="1725252"/>
    <lineage>
        <taxon>Bacteria</taxon>
        <taxon>Bacillati</taxon>
        <taxon>Cyanobacteriota</taxon>
        <taxon>Cyanophyceae</taxon>
        <taxon>Nostocales</taxon>
        <taxon>Nodulariaceae</taxon>
        <taxon>Atlanticothrix</taxon>
        <taxon>Atlanticothrix silvestris</taxon>
    </lineage>
</organism>
<name>A0A8J7HGF0_9CYAN</name>
<keyword evidence="2" id="KW-1185">Reference proteome</keyword>
<evidence type="ECO:0008006" key="3">
    <source>
        <dbReference type="Google" id="ProtNLM"/>
    </source>
</evidence>
<comment type="caution">
    <text evidence="1">The sequence shown here is derived from an EMBL/GenBank/DDBJ whole genome shotgun (WGS) entry which is preliminary data.</text>
</comment>
<proteinExistence type="predicted"/>
<protein>
    <recommendedName>
        <fullName evidence="3">Ferritin-like diiron domain-containing protein</fullName>
    </recommendedName>
</protein>
<dbReference type="EMBL" id="JAECZB010000010">
    <property type="protein sequence ID" value="MBH8552115.1"/>
    <property type="molecule type" value="Genomic_DNA"/>
</dbReference>
<accession>A0A8J7HGF0</accession>
<dbReference type="Proteomes" id="UP000599391">
    <property type="component" value="Unassembled WGS sequence"/>
</dbReference>
<gene>
    <name evidence="1" type="ORF">I8751_06970</name>
</gene>
<reference evidence="1 2" key="1">
    <citation type="journal article" date="2021" name="Int. J. Syst. Evol. Microbiol.">
        <title>Amazonocrinis nigriterrae gen. nov., sp. nov., Atlanticothrix silvestris gen. nov., sp. nov. and Dendronalium phyllosphericum gen. nov., sp. nov., nostocacean cyanobacteria from Brazilian environments.</title>
        <authorList>
            <person name="Alvarenga D.O."/>
            <person name="Andreote A.P.D."/>
            <person name="Branco L.H.Z."/>
            <person name="Delbaje E."/>
            <person name="Cruz R.B."/>
            <person name="Varani A.M."/>
            <person name="Fiore M.F."/>
        </authorList>
    </citation>
    <scope>NUCLEOTIDE SEQUENCE [LARGE SCALE GENOMIC DNA]</scope>
    <source>
        <strain evidence="1 2">CENA357</strain>
    </source>
</reference>
<dbReference type="AlphaFoldDB" id="A0A8J7HGF0"/>
<evidence type="ECO:0000313" key="2">
    <source>
        <dbReference type="Proteomes" id="UP000599391"/>
    </source>
</evidence>
<evidence type="ECO:0000313" key="1">
    <source>
        <dbReference type="EMBL" id="MBH8552115.1"/>
    </source>
</evidence>